<evidence type="ECO:0000256" key="9">
    <source>
        <dbReference type="SAM" id="MobiDB-lite"/>
    </source>
</evidence>
<dbReference type="InterPro" id="IPR001650">
    <property type="entry name" value="Helicase_C-like"/>
</dbReference>
<dbReference type="CDD" id="cd18795">
    <property type="entry name" value="SF2_C_Ski2"/>
    <property type="match status" value="1"/>
</dbReference>
<dbReference type="Gene3D" id="2.30.30.1160">
    <property type="match status" value="1"/>
</dbReference>
<dbReference type="STRING" id="1382522.W6MGR9"/>
<dbReference type="OrthoDB" id="64767at2759"/>
<dbReference type="EMBL" id="HG793125">
    <property type="protein sequence ID" value="CDK24788.1"/>
    <property type="molecule type" value="Genomic_DNA"/>
</dbReference>
<evidence type="ECO:0000256" key="1">
    <source>
        <dbReference type="ARBA" id="ARBA00004496"/>
    </source>
</evidence>
<dbReference type="InterPro" id="IPR050699">
    <property type="entry name" value="RNA-DNA_Helicase"/>
</dbReference>
<evidence type="ECO:0000256" key="7">
    <source>
        <dbReference type="ARBA" id="ARBA00022840"/>
    </source>
</evidence>
<dbReference type="Pfam" id="PF08148">
    <property type="entry name" value="DSHCT"/>
    <property type="match status" value="1"/>
</dbReference>
<reference evidence="12" key="2">
    <citation type="submission" date="2014-02" db="EMBL/GenBank/DDBJ databases">
        <title>Complete DNA sequence of /Kuraishia capsulata/ illustrates novel genomic features among budding yeasts (/Saccharomycotina/).</title>
        <authorList>
            <person name="Morales L."/>
            <person name="Noel B."/>
            <person name="Porcel B."/>
            <person name="Marcet-Houben M."/>
            <person name="Hullo M-F."/>
            <person name="Sacerdot C."/>
            <person name="Tekaia F."/>
            <person name="Leh-Louis V."/>
            <person name="Despons L."/>
            <person name="Khanna V."/>
            <person name="Aury J-M."/>
            <person name="Barbe V."/>
            <person name="Couloux A."/>
            <person name="Labadie K."/>
            <person name="Pelletier E."/>
            <person name="Souciet J-L."/>
            <person name="Boekhout T."/>
            <person name="Gabaldon T."/>
            <person name="Wincker P."/>
            <person name="Dujon B."/>
        </authorList>
    </citation>
    <scope>NUCLEOTIDE SEQUENCE</scope>
    <source>
        <strain evidence="12">CBS 1993</strain>
    </source>
</reference>
<dbReference type="HOGENOM" id="CLU_002902_1_4_1"/>
<evidence type="ECO:0000259" key="10">
    <source>
        <dbReference type="PROSITE" id="PS51192"/>
    </source>
</evidence>
<dbReference type="InterPro" id="IPR014001">
    <property type="entry name" value="Helicase_ATP-bd"/>
</dbReference>
<organism evidence="12 13">
    <name type="scientific">Kuraishia capsulata CBS 1993</name>
    <dbReference type="NCBI Taxonomy" id="1382522"/>
    <lineage>
        <taxon>Eukaryota</taxon>
        <taxon>Fungi</taxon>
        <taxon>Dikarya</taxon>
        <taxon>Ascomycota</taxon>
        <taxon>Saccharomycotina</taxon>
        <taxon>Pichiomycetes</taxon>
        <taxon>Pichiales</taxon>
        <taxon>Pichiaceae</taxon>
        <taxon>Kuraishia</taxon>
    </lineage>
</organism>
<keyword evidence="13" id="KW-1185">Reference proteome</keyword>
<dbReference type="PIRSF" id="PIRSF005198">
    <property type="entry name" value="Antiviral_helicase_SKI2"/>
    <property type="match status" value="1"/>
</dbReference>
<dbReference type="PROSITE" id="PS51194">
    <property type="entry name" value="HELICASE_CTER"/>
    <property type="match status" value="1"/>
</dbReference>
<dbReference type="Proteomes" id="UP000019384">
    <property type="component" value="Unassembled WGS sequence"/>
</dbReference>
<gene>
    <name evidence="12" type="ORF">KUCA_T00000754001</name>
</gene>
<keyword evidence="7" id="KW-0067">ATP-binding</keyword>
<dbReference type="FunFam" id="3.40.50.300:FF:000354">
    <property type="entry name" value="ATP-dependent RNA helicase SKI2"/>
    <property type="match status" value="1"/>
</dbReference>
<dbReference type="GO" id="GO:0016787">
    <property type="term" value="F:hydrolase activity"/>
    <property type="evidence" value="ECO:0007669"/>
    <property type="project" value="UniProtKB-KW"/>
</dbReference>
<keyword evidence="3" id="KW-0963">Cytoplasm</keyword>
<reference evidence="12" key="1">
    <citation type="submission" date="2013-12" db="EMBL/GenBank/DDBJ databases">
        <authorList>
            <person name="Genoscope - CEA"/>
        </authorList>
    </citation>
    <scope>NUCLEOTIDE SEQUENCE</scope>
    <source>
        <strain evidence="12">CBS 1993</strain>
    </source>
</reference>
<dbReference type="Gene3D" id="3.40.50.300">
    <property type="entry name" value="P-loop containing nucleotide triphosphate hydrolases"/>
    <property type="match status" value="2"/>
</dbReference>
<dbReference type="GO" id="GO:0070478">
    <property type="term" value="P:nuclear-transcribed mRNA catabolic process, 3'-5' exonucleolytic nonsense-mediated decay"/>
    <property type="evidence" value="ECO:0007669"/>
    <property type="project" value="EnsemblFungi"/>
</dbReference>
<dbReference type="SMART" id="SM01142">
    <property type="entry name" value="DSHCT"/>
    <property type="match status" value="1"/>
</dbReference>
<dbReference type="PANTHER" id="PTHR12131">
    <property type="entry name" value="ATP-DEPENDENT RNA AND DNA HELICASE"/>
    <property type="match status" value="1"/>
</dbReference>
<sequence length="1337" mass="151169">MSELNDVLQLLSELSVNDGPLDPETRTRYVEPEPTTDEVDQLLRKEFLTPSNDLPWDLLNNLQSVPHLGPTDYSRIYSSLLVSPAPVSRTVIRSRRRGIGGEIYKYEEVFDRRSFESNEGAATAMNSLSMRRKFGSNQNAATGHSNFLPFQPGGLTEASSQSNQELFGKLHRDKDGLFDVPPGFSKGLETFDTEEIEDLPMLQTDLEGDDNSTPDSLSDESFDDNTLVSLKETKASGEKDIIDEIIPANSILVSKSHNVLGPATAKREWAHVVELSHKIENFEELVPNMARTWPFELDTFQQEAIYHLEQGDSVFVAAHTSAGKTVVAEYAIAMATRNMTKAIYTSPIKALSNQKFRDFKETFTDIEIGVLTGDVQINPDAGCLIMTTEILRSMLYRGADLIRDVEFVIFDEVHYVNDVDRGVVWEEVIIMLPDHVKVILLSATVPNTLEFASWVGRTKQKDIYVISTPKRPVPLEIYAFAKQKMFKLIDANRNFLKDGYAQHEQALTKTPEGSSKGGNDSSRGARGGTRGGRGGAVARGGARGARGGRGGNRGGSGRGGRTQFMQRDNPNKNSWTQLVQHLKTKDLLPAVIFVFSKKRCEEYADTLRSQDFCTAKEKSEIHVFITKSISRLKKEDRELPQILKVKEMLSRGIGLHHGGLLPIVKEFIEILFARGLLKVLFVTETFAMGLNLPTRTVVFSELRKHDGTGFRDLLPGEFTQMSGRAGRRGLDKIGTVIVMAYNLPIEQNSFRDVALGTPTKLVSQFRLTYNMILNLVRIEALKVEEMIKRSFSEDATQSLLPEHQKTATKLEVQLEKFPEVHCDLCDAGSFTEVFKLRDEYLKNYRSLIRNSMDSAYHMRKMKRGRLIFVREKTGSSEPAIIVRSDINTKTLTVLAITGGNGQKYPKKKKLKDVLQLPFMDLAVDGEQDDEEDEEDEEEDDIQSETDDTEDIGSPISALRNLENRFVPELFKDLTNIFGGYNRLFFTRVEMDQVDFVSNVEVKTRVDKIVELHDPKELDLIKKELGPVFEKQKSWRALGFNMLTPEMSDSLQKTQESKAKLLSALESILVARDKCSQVIEHLEKYEEKYRLEQELQSIQNLISDDNLDLLPDYEQRLRVLKYLDYINLDTTFESPEEDAGDELYSSRLTITLKGRVACEVNQGWELVVTELVLANFLGDLDPEELVALLSVFVYEGKRKPKGKAEEELSVPNALTPRLTRGQEKIVEIMKKVLGVYSQFQVNLTPDEESFLESNRFGLVNVVYQWAKGLSFKEIMELENQEVQESEGTIVRVISRLDEICRDVRNAALIIGDSQLHFKMEEAQEKIKRDIVFCASLYL</sequence>
<dbReference type="Pfam" id="PF00271">
    <property type="entry name" value="Helicase_C"/>
    <property type="match status" value="1"/>
</dbReference>
<evidence type="ECO:0000256" key="5">
    <source>
        <dbReference type="ARBA" id="ARBA00022801"/>
    </source>
</evidence>
<evidence type="ECO:0000256" key="2">
    <source>
        <dbReference type="ARBA" id="ARBA00010140"/>
    </source>
</evidence>
<dbReference type="Pfam" id="PF17911">
    <property type="entry name" value="Ski2_N"/>
    <property type="match status" value="1"/>
</dbReference>
<dbReference type="SMART" id="SM00487">
    <property type="entry name" value="DEXDc"/>
    <property type="match status" value="1"/>
</dbReference>
<dbReference type="PANTHER" id="PTHR12131:SF1">
    <property type="entry name" value="ATP-DEPENDENT RNA HELICASE SUPV3L1, MITOCHONDRIAL-RELATED"/>
    <property type="match status" value="1"/>
</dbReference>
<comment type="similarity">
    <text evidence="2">Belongs to the helicase family. SKI2 subfamily.</text>
</comment>
<evidence type="ECO:0000259" key="11">
    <source>
        <dbReference type="PROSITE" id="PS51194"/>
    </source>
</evidence>
<dbReference type="GeneID" id="34518191"/>
<dbReference type="GO" id="GO:0005524">
    <property type="term" value="F:ATP binding"/>
    <property type="evidence" value="ECO:0007669"/>
    <property type="project" value="UniProtKB-KW"/>
</dbReference>
<dbReference type="PROSITE" id="PS51192">
    <property type="entry name" value="HELICASE_ATP_BIND_1"/>
    <property type="match status" value="1"/>
</dbReference>
<dbReference type="SMART" id="SM00490">
    <property type="entry name" value="HELICc"/>
    <property type="match status" value="1"/>
</dbReference>
<evidence type="ECO:0000256" key="4">
    <source>
        <dbReference type="ARBA" id="ARBA00022741"/>
    </source>
</evidence>
<name>W6MGR9_9ASCO</name>
<evidence type="ECO:0000313" key="12">
    <source>
        <dbReference type="EMBL" id="CDK24788.1"/>
    </source>
</evidence>
<feature type="domain" description="Helicase ATP-binding" evidence="10">
    <location>
        <begin position="305"/>
        <end position="463"/>
    </location>
</feature>
<keyword evidence="6" id="KW-0347">Helicase</keyword>
<protein>
    <recommendedName>
        <fullName evidence="14">Antiviral helicase SKI2</fullName>
    </recommendedName>
</protein>
<dbReference type="Pfam" id="PF21408">
    <property type="entry name" value="MTR4-like_stalk"/>
    <property type="match status" value="1"/>
</dbReference>
<dbReference type="InterPro" id="IPR011545">
    <property type="entry name" value="DEAD/DEAH_box_helicase_dom"/>
</dbReference>
<dbReference type="GO" id="GO:0003724">
    <property type="term" value="F:RNA helicase activity"/>
    <property type="evidence" value="ECO:0007669"/>
    <property type="project" value="InterPro"/>
</dbReference>
<feature type="compositionally biased region" description="Gly residues" evidence="9">
    <location>
        <begin position="525"/>
        <end position="560"/>
    </location>
</feature>
<evidence type="ECO:0000313" key="13">
    <source>
        <dbReference type="Proteomes" id="UP000019384"/>
    </source>
</evidence>
<dbReference type="GO" id="GO:0055087">
    <property type="term" value="C:Ski complex"/>
    <property type="evidence" value="ECO:0007669"/>
    <property type="project" value="EnsemblFungi"/>
</dbReference>
<dbReference type="InterPro" id="IPR012961">
    <property type="entry name" value="Ski2/MTR4_C"/>
</dbReference>
<feature type="compositionally biased region" description="Polar residues" evidence="9">
    <location>
        <begin position="506"/>
        <end position="522"/>
    </location>
</feature>
<dbReference type="InterPro" id="IPR040801">
    <property type="entry name" value="Ski2_N"/>
</dbReference>
<comment type="subcellular location">
    <subcellularLocation>
        <location evidence="1">Cytoplasm</location>
    </subcellularLocation>
</comment>
<dbReference type="Gene3D" id="1.10.3380.30">
    <property type="match status" value="2"/>
</dbReference>
<dbReference type="SUPFAM" id="SSF52540">
    <property type="entry name" value="P-loop containing nucleoside triphosphate hydrolases"/>
    <property type="match status" value="1"/>
</dbReference>
<keyword evidence="5" id="KW-0378">Hydrolase</keyword>
<keyword evidence="8" id="KW-0694">RNA-binding</keyword>
<dbReference type="FunFam" id="3.40.50.300:FF:000987">
    <property type="entry name" value="DEAD/DEAH box RNA helicase"/>
    <property type="match status" value="1"/>
</dbReference>
<dbReference type="InterPro" id="IPR016438">
    <property type="entry name" value="SKI2-like"/>
</dbReference>
<proteinExistence type="inferred from homology"/>
<feature type="region of interest" description="Disordered" evidence="9">
    <location>
        <begin position="924"/>
        <end position="953"/>
    </location>
</feature>
<feature type="compositionally biased region" description="Acidic residues" evidence="9">
    <location>
        <begin position="924"/>
        <end position="950"/>
    </location>
</feature>
<dbReference type="InterPro" id="IPR048392">
    <property type="entry name" value="MTR4-like_stalk"/>
</dbReference>
<dbReference type="InterPro" id="IPR027417">
    <property type="entry name" value="P-loop_NTPase"/>
</dbReference>
<feature type="region of interest" description="Disordered" evidence="9">
    <location>
        <begin position="506"/>
        <end position="571"/>
    </location>
</feature>
<keyword evidence="4" id="KW-0547">Nucleotide-binding</keyword>
<evidence type="ECO:0000256" key="6">
    <source>
        <dbReference type="ARBA" id="ARBA00022806"/>
    </source>
</evidence>
<evidence type="ECO:0000256" key="3">
    <source>
        <dbReference type="ARBA" id="ARBA00022490"/>
    </source>
</evidence>
<feature type="domain" description="Helicase C-terminal" evidence="11">
    <location>
        <begin position="577"/>
        <end position="773"/>
    </location>
</feature>
<dbReference type="GO" id="GO:0003723">
    <property type="term" value="F:RNA binding"/>
    <property type="evidence" value="ECO:0007669"/>
    <property type="project" value="UniProtKB-KW"/>
</dbReference>
<accession>W6MGR9</accession>
<dbReference type="GO" id="GO:0070481">
    <property type="term" value="P:nuclear-transcribed mRNA catabolic process, non-stop decay"/>
    <property type="evidence" value="ECO:0007669"/>
    <property type="project" value="EnsemblFungi"/>
</dbReference>
<evidence type="ECO:0008006" key="14">
    <source>
        <dbReference type="Google" id="ProtNLM"/>
    </source>
</evidence>
<dbReference type="Pfam" id="PF00270">
    <property type="entry name" value="DEAD"/>
    <property type="match status" value="1"/>
</dbReference>
<dbReference type="RefSeq" id="XP_022456803.1">
    <property type="nucleotide sequence ID" value="XM_022605323.1"/>
</dbReference>
<evidence type="ECO:0000256" key="8">
    <source>
        <dbReference type="ARBA" id="ARBA00022884"/>
    </source>
</evidence>